<comment type="subcellular location">
    <subcellularLocation>
        <location evidence="1">Cell envelope</location>
    </subcellularLocation>
</comment>
<keyword evidence="5" id="KW-0732">Signal</keyword>
<feature type="signal peptide" evidence="5">
    <location>
        <begin position="1"/>
        <end position="24"/>
    </location>
</feature>
<dbReference type="InterPro" id="IPR036249">
    <property type="entry name" value="Thioredoxin-like_sf"/>
</dbReference>
<dbReference type="PANTHER" id="PTHR42852:SF6">
    <property type="entry name" value="THIOL:DISULFIDE INTERCHANGE PROTEIN DSBE"/>
    <property type="match status" value="1"/>
</dbReference>
<evidence type="ECO:0000256" key="3">
    <source>
        <dbReference type="ARBA" id="ARBA00023157"/>
    </source>
</evidence>
<proteinExistence type="predicted"/>
<dbReference type="InterPro" id="IPR012336">
    <property type="entry name" value="Thioredoxin-like_fold"/>
</dbReference>
<dbReference type="InterPro" id="IPR050553">
    <property type="entry name" value="Thioredoxin_ResA/DsbE_sf"/>
</dbReference>
<dbReference type="GO" id="GO:0030313">
    <property type="term" value="C:cell envelope"/>
    <property type="evidence" value="ECO:0007669"/>
    <property type="project" value="UniProtKB-SubCell"/>
</dbReference>
<evidence type="ECO:0000256" key="1">
    <source>
        <dbReference type="ARBA" id="ARBA00004196"/>
    </source>
</evidence>
<feature type="chain" id="PRO_5008027395" evidence="5">
    <location>
        <begin position="25"/>
        <end position="870"/>
    </location>
</feature>
<dbReference type="SUPFAM" id="SSF52833">
    <property type="entry name" value="Thioredoxin-like"/>
    <property type="match status" value="1"/>
</dbReference>
<dbReference type="GO" id="GO:0017004">
    <property type="term" value="P:cytochrome complex assembly"/>
    <property type="evidence" value="ECO:0007669"/>
    <property type="project" value="UniProtKB-KW"/>
</dbReference>
<evidence type="ECO:0000313" key="7">
    <source>
        <dbReference type="EMBL" id="CUP27956.1"/>
    </source>
</evidence>
<reference evidence="7 8" key="1">
    <citation type="submission" date="2015-09" db="EMBL/GenBank/DDBJ databases">
        <authorList>
            <consortium name="Pathogen Informatics"/>
        </authorList>
    </citation>
    <scope>NUCLEOTIDE SEQUENCE [LARGE SCALE GENOMIC DNA]</scope>
    <source>
        <strain evidence="7 8">2789STDY5834846</strain>
    </source>
</reference>
<evidence type="ECO:0000256" key="5">
    <source>
        <dbReference type="SAM" id="SignalP"/>
    </source>
</evidence>
<name>A0A174LYM9_9BACE</name>
<dbReference type="EMBL" id="CZAE01000009">
    <property type="protein sequence ID" value="CUP27956.1"/>
    <property type="molecule type" value="Genomic_DNA"/>
</dbReference>
<gene>
    <name evidence="7" type="primary">resA_1</name>
    <name evidence="7" type="ORF">ERS852461_02231</name>
</gene>
<organism evidence="7 8">
    <name type="scientific">Bacteroides faecis</name>
    <dbReference type="NCBI Taxonomy" id="674529"/>
    <lineage>
        <taxon>Bacteria</taxon>
        <taxon>Pseudomonadati</taxon>
        <taxon>Bacteroidota</taxon>
        <taxon>Bacteroidia</taxon>
        <taxon>Bacteroidales</taxon>
        <taxon>Bacteroidaceae</taxon>
        <taxon>Bacteroides</taxon>
    </lineage>
</organism>
<keyword evidence="2" id="KW-0201">Cytochrome c-type biogenesis</keyword>
<dbReference type="InterPro" id="IPR013766">
    <property type="entry name" value="Thioredoxin_domain"/>
</dbReference>
<dbReference type="Pfam" id="PF13905">
    <property type="entry name" value="Thioredoxin_8"/>
    <property type="match status" value="1"/>
</dbReference>
<dbReference type="PROSITE" id="PS51352">
    <property type="entry name" value="THIOREDOXIN_2"/>
    <property type="match status" value="1"/>
</dbReference>
<keyword evidence="3" id="KW-1015">Disulfide bond</keyword>
<evidence type="ECO:0000313" key="8">
    <source>
        <dbReference type="Proteomes" id="UP000095606"/>
    </source>
</evidence>
<dbReference type="CDD" id="cd02966">
    <property type="entry name" value="TlpA_like_family"/>
    <property type="match status" value="1"/>
</dbReference>
<feature type="domain" description="Thioredoxin" evidence="6">
    <location>
        <begin position="720"/>
        <end position="869"/>
    </location>
</feature>
<dbReference type="Proteomes" id="UP000095606">
    <property type="component" value="Unassembled WGS sequence"/>
</dbReference>
<dbReference type="PANTHER" id="PTHR42852">
    <property type="entry name" value="THIOL:DISULFIDE INTERCHANGE PROTEIN DSBE"/>
    <property type="match status" value="1"/>
</dbReference>
<evidence type="ECO:0000256" key="4">
    <source>
        <dbReference type="ARBA" id="ARBA00023284"/>
    </source>
</evidence>
<sequence length="870" mass="101848">MKHPHSFLMVSLLLLCCTQTITFAQSTASLTIPESLRGYWQFKTDNVSDWNGPLIGENFVENFYTVFYVEQMEQEADGSYFFHLRNQKGDTTEFRITPVFNDTAILWYKGWKEPRNCIRKQVPDHTELLTPTTLPDILYRKWVKGLTGKVIYEFTRDGKMLYDGKTWNILSAGYFLNKEYRLLAKSGELYKLVYLSFPLTGTLKVASELQNETVTPMASHPEVYPITGCWINKATGDWTIGFFEHFAVYQCQFWDYESIRTQKNKTTVSLKNGTERLTVKLEREEGKDSCSLAIGKGKSQPYFLCNHYCIPDYPSPDHTPYIDNGYHTDSVTLVGYLRNLPSDRPFEVTVPDMVTQNEEKYYTDIDSLGRFIIRFPVLNTHNVFIDWGRTTICSTVEPGETYFLYVDYNERKRFFMGDKARALNELVSYEELREYIDYDEGKEMSNLDYLHKTQEITRHKSEYREKILREHPLLSNKYRYYTENQIRYGAAYGLMQRRFSVDRNKQEQLEKGFMAYVDSAFYPNPVQPYTLLRDYSSFMRDYTGYIDDILPPSNPNVNLTPQELERIYSEFNAKGKIKLTQEEKNALRNFCVYQDKVNELQASKADSLEVIAYTEKLKPIIETVQQLVNKDNLLTNYVQEQLAKNSANRKLSIIDSLQMDTNLREILKTQYYYEMLQNRHNELPHTLIEQYKKEVSNPSLQVYILSQQQKYEKLSNKTIEHPESLMPNEPLAEITDGEQLFRKIIEPYKGKVIYLDVWGTWCGPCKNMMQYAKASKKLFAGKDVIFLYLCNHSSDKSWKNIIKEYGLASKSAVHYNLPDQQQDAIEKYLGVHSFPTYMLIDKEGNIVNREAPRPYMSDDLLNAVYKLLEK</sequence>
<dbReference type="RefSeq" id="WP_055269517.1">
    <property type="nucleotide sequence ID" value="NZ_CAJTBQ010000001.1"/>
</dbReference>
<dbReference type="AlphaFoldDB" id="A0A174LYM9"/>
<accession>A0A174LYM9</accession>
<protein>
    <submittedName>
        <fullName evidence="7">Thioredoxin</fullName>
    </submittedName>
</protein>
<keyword evidence="4" id="KW-0676">Redox-active center</keyword>
<dbReference type="GeneID" id="69588119"/>
<evidence type="ECO:0000259" key="6">
    <source>
        <dbReference type="PROSITE" id="PS51352"/>
    </source>
</evidence>
<evidence type="ECO:0000256" key="2">
    <source>
        <dbReference type="ARBA" id="ARBA00022748"/>
    </source>
</evidence>
<dbReference type="Gene3D" id="3.40.30.10">
    <property type="entry name" value="Glutaredoxin"/>
    <property type="match status" value="1"/>
</dbReference>